<organism evidence="1">
    <name type="scientific">bioreactor metagenome</name>
    <dbReference type="NCBI Taxonomy" id="1076179"/>
    <lineage>
        <taxon>unclassified sequences</taxon>
        <taxon>metagenomes</taxon>
        <taxon>ecological metagenomes</taxon>
    </lineage>
</organism>
<dbReference type="EMBL" id="VSSQ01011170">
    <property type="protein sequence ID" value="MPM46168.1"/>
    <property type="molecule type" value="Genomic_DNA"/>
</dbReference>
<proteinExistence type="predicted"/>
<dbReference type="InterPro" id="IPR017523">
    <property type="entry name" value="Rv3268"/>
</dbReference>
<dbReference type="NCBIfam" id="TIGR03089">
    <property type="entry name" value="TIGR03089 family protein"/>
    <property type="match status" value="1"/>
</dbReference>
<name>A0A645A0C2_9ZZZZ</name>
<reference evidence="1" key="1">
    <citation type="submission" date="2019-08" db="EMBL/GenBank/DDBJ databases">
        <authorList>
            <person name="Kucharzyk K."/>
            <person name="Murdoch R.W."/>
            <person name="Higgins S."/>
            <person name="Loffler F."/>
        </authorList>
    </citation>
    <scope>NUCLEOTIDE SEQUENCE</scope>
</reference>
<protein>
    <recommendedName>
        <fullName evidence="2">TIGR03089 family protein</fullName>
    </recommendedName>
</protein>
<evidence type="ECO:0008006" key="2">
    <source>
        <dbReference type="Google" id="ProtNLM"/>
    </source>
</evidence>
<dbReference type="AlphaFoldDB" id="A0A645A0C2"/>
<accession>A0A645A0C2</accession>
<evidence type="ECO:0000313" key="1">
    <source>
        <dbReference type="EMBL" id="MPM46168.1"/>
    </source>
</evidence>
<sequence length="257" mass="26772">MSSVGSGSLSFDQALRTRVRRRGGDPLITYYAPSSGVRIELSARTFVNWVDKTANLAVDELDLAEGEVAVLPLTATHPGHWITLVWVAALWQVGVLVRDPDQALPRPDLVVAGPEEYADDFPAARALGARATVACSLHPMGLGFPRPTGPGVLDYGAEVRSQPDVYVQAPASPGAPLWQDPRGARDWAVVAADAAAAMAGDTAGSYGRRLVRPDTAYGTVLAALVAPVLGDGSAVIVEGPADEATVAQIAAAERTTA</sequence>
<gene>
    <name evidence="1" type="ORF">SDC9_92866</name>
</gene>
<comment type="caution">
    <text evidence="1">The sequence shown here is derived from an EMBL/GenBank/DDBJ whole genome shotgun (WGS) entry which is preliminary data.</text>
</comment>